<evidence type="ECO:0000313" key="9">
    <source>
        <dbReference type="Proteomes" id="UP001595455"/>
    </source>
</evidence>
<dbReference type="Proteomes" id="UP001595455">
    <property type="component" value="Unassembled WGS sequence"/>
</dbReference>
<dbReference type="GO" id="GO:0009977">
    <property type="term" value="F:proton motive force dependent protein transmembrane transporter activity"/>
    <property type="evidence" value="ECO:0007669"/>
    <property type="project" value="TreeGrafter"/>
</dbReference>
<reference evidence="9" key="3">
    <citation type="journal article" date="2019" name="Int. J. Syst. Evol. Microbiol.">
        <title>The Global Catalogue of Microorganisms (GCM) 10K type strain sequencing project: providing services to taxonomists for standard genome sequencing and annotation.</title>
        <authorList>
            <consortium name="The Broad Institute Genomics Platform"/>
            <consortium name="The Broad Institute Genome Sequencing Center for Infectious Disease"/>
            <person name="Wu L."/>
            <person name="Ma J."/>
        </authorList>
    </citation>
    <scope>NUCLEOTIDE SEQUENCE [LARGE SCALE GENOMIC DNA]</scope>
    <source>
        <strain evidence="9">KCTC 62575</strain>
    </source>
</reference>
<evidence type="ECO:0000313" key="6">
    <source>
        <dbReference type="EMBL" id="MFC2995344.1"/>
    </source>
</evidence>
<evidence type="ECO:0000313" key="8">
    <source>
        <dbReference type="Proteomes" id="UP000240957"/>
    </source>
</evidence>
<evidence type="ECO:0000256" key="2">
    <source>
        <dbReference type="ARBA" id="ARBA00022692"/>
    </source>
</evidence>
<dbReference type="EMBL" id="PYIX02000031">
    <property type="protein sequence ID" value="RFC82548.1"/>
    <property type="molecule type" value="Genomic_DNA"/>
</dbReference>
<organism evidence="7 8">
    <name type="scientific">Acinetobacter sichuanensis</name>
    <dbReference type="NCBI Taxonomy" id="2136183"/>
    <lineage>
        <taxon>Bacteria</taxon>
        <taxon>Pseudomonadati</taxon>
        <taxon>Pseudomonadota</taxon>
        <taxon>Gammaproteobacteria</taxon>
        <taxon>Moraxellales</taxon>
        <taxon>Moraxellaceae</taxon>
        <taxon>Acinetobacter</taxon>
    </lineage>
</organism>
<reference evidence="6" key="1">
    <citation type="journal article" date="2014" name="Int. J. Syst. Evol. Microbiol.">
        <title>Complete genome of a new Firmicutes species belonging to the dominant human colonic microbiota ('Ruminococcus bicirculans') reveals two chromosomes and a selective capacity to utilize plant glucans.</title>
        <authorList>
            <consortium name="NISC Comparative Sequencing Program"/>
            <person name="Wegmann U."/>
            <person name="Louis P."/>
            <person name="Goesmann A."/>
            <person name="Henrissat B."/>
            <person name="Duncan S.H."/>
            <person name="Flint H.J."/>
        </authorList>
    </citation>
    <scope>NUCLEOTIDE SEQUENCE</scope>
    <source>
        <strain evidence="6">KCTC 62575</strain>
    </source>
</reference>
<comment type="function">
    <text evidence="5">Part of the twin-arginine translocation (Tat) system that transports large folded proteins containing a characteristic twin-arginine motif in their signal peptide across membranes. Together with TatB, TatC is part of a receptor directly interacting with Tat signal peptides.</text>
</comment>
<dbReference type="EMBL" id="JBHRSF010000021">
    <property type="protein sequence ID" value="MFC2995344.1"/>
    <property type="molecule type" value="Genomic_DNA"/>
</dbReference>
<dbReference type="Proteomes" id="UP000240957">
    <property type="component" value="Unassembled WGS sequence"/>
</dbReference>
<keyword evidence="5" id="KW-1003">Cell membrane</keyword>
<feature type="transmembrane region" description="Helical" evidence="5">
    <location>
        <begin position="170"/>
        <end position="193"/>
    </location>
</feature>
<keyword evidence="2 5" id="KW-0812">Transmembrane</keyword>
<accession>A0A371YM48</accession>
<keyword evidence="9" id="KW-1185">Reference proteome</keyword>
<dbReference type="PANTHER" id="PTHR30371">
    <property type="entry name" value="SEC-INDEPENDENT PROTEIN TRANSLOCASE PROTEIN TATC"/>
    <property type="match status" value="1"/>
</dbReference>
<sequence>MNPSKNINHATSEKLQNIFSHLTELRKALIYMSICISVVFISLLPFSKQLYTVFSTPLIAQMPINSQMIATDITTIFLAPFKLSLFLAFLISLPFLLYCLWKFIRPALYKLEKSLIQYLLITSLFLFYIGISFAYFIVLPSILYFFMHAAPEVIQPMTDINSYLSFCLKLFFIFGLCFEIPIIIITLIIGNIVDRKTMIEKRKFIIVFCFFIAMLITPPDIFSMLFLAIPMWFLFEIGLYSAQYIELKKLN</sequence>
<comment type="subcellular location">
    <subcellularLocation>
        <location evidence="5">Cell membrane</location>
        <topology evidence="5">Multi-pass membrane protein</topology>
    </subcellularLocation>
    <subcellularLocation>
        <location evidence="1">Membrane</location>
        <topology evidence="1">Multi-pass membrane protein</topology>
    </subcellularLocation>
</comment>
<evidence type="ECO:0000256" key="4">
    <source>
        <dbReference type="ARBA" id="ARBA00023136"/>
    </source>
</evidence>
<name>A0A371YM48_9GAMM</name>
<keyword evidence="5" id="KW-0653">Protein transport</keyword>
<evidence type="ECO:0000313" key="7">
    <source>
        <dbReference type="EMBL" id="RFC82548.1"/>
    </source>
</evidence>
<keyword evidence="5" id="KW-0811">Translocation</keyword>
<keyword evidence="5" id="KW-0813">Transport</keyword>
<comment type="subunit">
    <text evidence="5">The Tat system comprises two distinct complexes: a TatABC complex, containing multiple copies of TatA, TatB and TatC subunits, and a separate TatA complex, containing only TatA subunits. Substrates initially bind to the TatABC complex, which probably triggers association of the separate TatA complex to form the active translocon.</text>
</comment>
<dbReference type="RefSeq" id="WP_107009305.1">
    <property type="nucleotide sequence ID" value="NZ_JBHRSF010000021.1"/>
</dbReference>
<dbReference type="PANTHER" id="PTHR30371:SF0">
    <property type="entry name" value="SEC-INDEPENDENT PROTEIN TRANSLOCASE PROTEIN TATC, CHLOROPLASTIC-RELATED"/>
    <property type="match status" value="1"/>
</dbReference>
<proteinExistence type="inferred from homology"/>
<protein>
    <recommendedName>
        <fullName evidence="5">Sec-independent protein translocase protein TatC</fullName>
    </recommendedName>
</protein>
<dbReference type="GO" id="GO:0033281">
    <property type="term" value="C:TAT protein transport complex"/>
    <property type="evidence" value="ECO:0007669"/>
    <property type="project" value="UniProtKB-UniRule"/>
</dbReference>
<dbReference type="GO" id="GO:0065002">
    <property type="term" value="P:intracellular protein transmembrane transport"/>
    <property type="evidence" value="ECO:0007669"/>
    <property type="project" value="TreeGrafter"/>
</dbReference>
<dbReference type="AlphaFoldDB" id="A0A371YM48"/>
<dbReference type="PRINTS" id="PR01840">
    <property type="entry name" value="TATCFAMILY"/>
</dbReference>
<comment type="similarity">
    <text evidence="5">Belongs to the TatC family.</text>
</comment>
<dbReference type="NCBIfam" id="TIGR00945">
    <property type="entry name" value="tatC"/>
    <property type="match status" value="1"/>
</dbReference>
<dbReference type="HAMAP" id="MF_00902">
    <property type="entry name" value="TatC"/>
    <property type="match status" value="1"/>
</dbReference>
<evidence type="ECO:0000256" key="3">
    <source>
        <dbReference type="ARBA" id="ARBA00022989"/>
    </source>
</evidence>
<evidence type="ECO:0000256" key="5">
    <source>
        <dbReference type="HAMAP-Rule" id="MF_00902"/>
    </source>
</evidence>
<feature type="transmembrane region" description="Helical" evidence="5">
    <location>
        <begin position="85"/>
        <end position="104"/>
    </location>
</feature>
<comment type="caution">
    <text evidence="7">The sequence shown here is derived from an EMBL/GenBank/DDBJ whole genome shotgun (WGS) entry which is preliminary data.</text>
</comment>
<feature type="transmembrane region" description="Helical" evidence="5">
    <location>
        <begin position="28"/>
        <end position="46"/>
    </location>
</feature>
<dbReference type="GO" id="GO:0043953">
    <property type="term" value="P:protein transport by the Tat complex"/>
    <property type="evidence" value="ECO:0007669"/>
    <property type="project" value="UniProtKB-UniRule"/>
</dbReference>
<feature type="transmembrane region" description="Helical" evidence="5">
    <location>
        <begin position="205"/>
        <end position="235"/>
    </location>
</feature>
<dbReference type="InterPro" id="IPR002033">
    <property type="entry name" value="TatC"/>
</dbReference>
<evidence type="ECO:0000256" key="1">
    <source>
        <dbReference type="ARBA" id="ARBA00004141"/>
    </source>
</evidence>
<gene>
    <name evidence="5 7" type="primary">tatC</name>
    <name evidence="6" type="ORF">ACFODO_08700</name>
    <name evidence="7" type="ORF">C9E89_015825</name>
</gene>
<keyword evidence="3 5" id="KW-1133">Transmembrane helix</keyword>
<reference evidence="7 8" key="2">
    <citation type="submission" date="2018-08" db="EMBL/GenBank/DDBJ databases">
        <title>The draft genome of Acinetobacter sichuanensis strain WCHAc060041.</title>
        <authorList>
            <person name="Qin J."/>
            <person name="Feng Y."/>
            <person name="Zong Z."/>
        </authorList>
    </citation>
    <scope>NUCLEOTIDE SEQUENCE [LARGE SCALE GENOMIC DNA]</scope>
    <source>
        <strain evidence="7 8">WCHAc060041</strain>
    </source>
</reference>
<reference evidence="6" key="4">
    <citation type="submission" date="2024-09" db="EMBL/GenBank/DDBJ databases">
        <authorList>
            <person name="Sun Q."/>
            <person name="Mori K."/>
        </authorList>
    </citation>
    <scope>NUCLEOTIDE SEQUENCE</scope>
    <source>
        <strain evidence="6">KCTC 62575</strain>
    </source>
</reference>
<dbReference type="OrthoDB" id="9777044at2"/>
<comment type="caution">
    <text evidence="5">Lacks conserved residue(s) required for the propagation of feature annotation.</text>
</comment>
<dbReference type="Pfam" id="PF00902">
    <property type="entry name" value="TatC"/>
    <property type="match status" value="1"/>
</dbReference>
<keyword evidence="4 5" id="KW-0472">Membrane</keyword>
<feature type="transmembrane region" description="Helical" evidence="5">
    <location>
        <begin position="125"/>
        <end position="150"/>
    </location>
</feature>